<sequence>MIWFSHKKYTAEFYAAGLADMVRLARQGTRFMTLVAGAALLVMTAANVGVIYGL</sequence>
<evidence type="ECO:0000256" key="1">
    <source>
        <dbReference type="SAM" id="Phobius"/>
    </source>
</evidence>
<organism evidence="2 3">
    <name type="scientific">Pseudodesulfovibrio indicus</name>
    <dbReference type="NCBI Taxonomy" id="1716143"/>
    <lineage>
        <taxon>Bacteria</taxon>
        <taxon>Pseudomonadati</taxon>
        <taxon>Thermodesulfobacteriota</taxon>
        <taxon>Desulfovibrionia</taxon>
        <taxon>Desulfovibrionales</taxon>
        <taxon>Desulfovibrionaceae</taxon>
    </lineage>
</organism>
<dbReference type="Proteomes" id="UP000295506">
    <property type="component" value="Unassembled WGS sequence"/>
</dbReference>
<name>A0AA94TQ72_9BACT</name>
<dbReference type="AlphaFoldDB" id="A0AA94TQ72"/>
<accession>A0AA94TQ72</accession>
<comment type="caution">
    <text evidence="2">The sequence shown here is derived from an EMBL/GenBank/DDBJ whole genome shotgun (WGS) entry which is preliminary data.</text>
</comment>
<dbReference type="EMBL" id="SOBK01000007">
    <property type="protein sequence ID" value="TDT87849.1"/>
    <property type="molecule type" value="Genomic_DNA"/>
</dbReference>
<keyword evidence="1" id="KW-0472">Membrane</keyword>
<reference evidence="2 3" key="1">
    <citation type="submission" date="2019-03" db="EMBL/GenBank/DDBJ databases">
        <title>Genomic Encyclopedia of Type Strains, Phase IV (KMG-IV): sequencing the most valuable type-strain genomes for metagenomic binning, comparative biology and taxonomic classification.</title>
        <authorList>
            <person name="Goeker M."/>
        </authorList>
    </citation>
    <scope>NUCLEOTIDE SEQUENCE [LARGE SCALE GENOMIC DNA]</scope>
    <source>
        <strain evidence="2 3">DSM 101483</strain>
    </source>
</reference>
<evidence type="ECO:0000313" key="2">
    <source>
        <dbReference type="EMBL" id="TDT87849.1"/>
    </source>
</evidence>
<protein>
    <submittedName>
        <fullName evidence="2">Uncharacterized protein</fullName>
    </submittedName>
</protein>
<keyword evidence="1" id="KW-0812">Transmembrane</keyword>
<dbReference type="RefSeq" id="WP_158509843.1">
    <property type="nucleotide sequence ID" value="NZ_CP014206.1"/>
</dbReference>
<proteinExistence type="predicted"/>
<feature type="transmembrane region" description="Helical" evidence="1">
    <location>
        <begin position="31"/>
        <end position="52"/>
    </location>
</feature>
<keyword evidence="1" id="KW-1133">Transmembrane helix</keyword>
<evidence type="ECO:0000313" key="3">
    <source>
        <dbReference type="Proteomes" id="UP000295506"/>
    </source>
</evidence>
<gene>
    <name evidence="2" type="ORF">EDC59_10744</name>
</gene>